<evidence type="ECO:0000313" key="7">
    <source>
        <dbReference type="Proteomes" id="UP000249065"/>
    </source>
</evidence>
<dbReference type="InterPro" id="IPR009057">
    <property type="entry name" value="Homeodomain-like_sf"/>
</dbReference>
<reference evidence="7" key="1">
    <citation type="submission" date="2018-06" db="EMBL/GenBank/DDBJ databases">
        <authorList>
            <person name="Khan S.A."/>
        </authorList>
    </citation>
    <scope>NUCLEOTIDE SEQUENCE [LARGE SCALE GENOMIC DNA]</scope>
    <source>
        <strain evidence="7">DB-1506</strain>
    </source>
</reference>
<keyword evidence="3" id="KW-0804">Transcription</keyword>
<dbReference type="PANTHER" id="PTHR46796:SF6">
    <property type="entry name" value="ARAC SUBFAMILY"/>
    <property type="match status" value="1"/>
</dbReference>
<feature type="region of interest" description="Disordered" evidence="4">
    <location>
        <begin position="272"/>
        <end position="301"/>
    </location>
</feature>
<protein>
    <recommendedName>
        <fullName evidence="5">HTH araC/xylS-type domain-containing protein</fullName>
    </recommendedName>
</protein>
<dbReference type="InterPro" id="IPR050204">
    <property type="entry name" value="AraC_XylS_family_regulators"/>
</dbReference>
<dbReference type="InterPro" id="IPR018060">
    <property type="entry name" value="HTH_AraC"/>
</dbReference>
<keyword evidence="7" id="KW-1185">Reference proteome</keyword>
<dbReference type="EMBL" id="QLIX01000030">
    <property type="protein sequence ID" value="RAI55936.1"/>
    <property type="molecule type" value="Genomic_DNA"/>
</dbReference>
<dbReference type="GO" id="GO:0043565">
    <property type="term" value="F:sequence-specific DNA binding"/>
    <property type="evidence" value="ECO:0007669"/>
    <property type="project" value="InterPro"/>
</dbReference>
<dbReference type="Proteomes" id="UP000249065">
    <property type="component" value="Unassembled WGS sequence"/>
</dbReference>
<sequence length="301" mass="32500">MPVLLSFVPDAWGPTVRIEGGAVALTRAGPNGIRFTAPAHLVLVMVLPQPCRAAAPNGTQPTTIQAPAGSLELMPADAACFARWIAPKECLLLAFDQDGLAQRAALEGGRGDFEFHPPKLGTIDERARVIAGLIRDEMLQGPRRNEAYLTALLTALKIHLLREHPALVGQGRAPSRGGLPPNTWRRVVEHIQANLSANLSIPRLAEMLGVSPSHFLRAFRQSCGQSPHRYVLEKRLLLVEHLARTTDMPLAQVAEAAGFSSPSHMTAALRRWKGVTPGQLRREARRQDPGGQGDARSGGLP</sequence>
<evidence type="ECO:0000313" key="6">
    <source>
        <dbReference type="EMBL" id="RAI55936.1"/>
    </source>
</evidence>
<evidence type="ECO:0000256" key="2">
    <source>
        <dbReference type="ARBA" id="ARBA00023125"/>
    </source>
</evidence>
<dbReference type="Gene3D" id="1.10.10.60">
    <property type="entry name" value="Homeodomain-like"/>
    <property type="match status" value="1"/>
</dbReference>
<dbReference type="Pfam" id="PF12833">
    <property type="entry name" value="HTH_18"/>
    <property type="match status" value="1"/>
</dbReference>
<keyword evidence="1" id="KW-0805">Transcription regulation</keyword>
<proteinExistence type="predicted"/>
<name>A0A327M061_9PROT</name>
<dbReference type="GO" id="GO:0003700">
    <property type="term" value="F:DNA-binding transcription factor activity"/>
    <property type="evidence" value="ECO:0007669"/>
    <property type="project" value="InterPro"/>
</dbReference>
<evidence type="ECO:0000256" key="4">
    <source>
        <dbReference type="SAM" id="MobiDB-lite"/>
    </source>
</evidence>
<dbReference type="SMART" id="SM00342">
    <property type="entry name" value="HTH_ARAC"/>
    <property type="match status" value="1"/>
</dbReference>
<dbReference type="PROSITE" id="PS01124">
    <property type="entry name" value="HTH_ARAC_FAMILY_2"/>
    <property type="match status" value="1"/>
</dbReference>
<evidence type="ECO:0000256" key="3">
    <source>
        <dbReference type="ARBA" id="ARBA00023163"/>
    </source>
</evidence>
<dbReference type="SUPFAM" id="SSF46689">
    <property type="entry name" value="Homeodomain-like"/>
    <property type="match status" value="2"/>
</dbReference>
<keyword evidence="2" id="KW-0238">DNA-binding</keyword>
<organism evidence="6 7">
    <name type="scientific">Roseicella frigidaeris</name>
    <dbReference type="NCBI Taxonomy" id="2230885"/>
    <lineage>
        <taxon>Bacteria</taxon>
        <taxon>Pseudomonadati</taxon>
        <taxon>Pseudomonadota</taxon>
        <taxon>Alphaproteobacteria</taxon>
        <taxon>Acetobacterales</taxon>
        <taxon>Roseomonadaceae</taxon>
        <taxon>Roseicella</taxon>
    </lineage>
</organism>
<dbReference type="PANTHER" id="PTHR46796">
    <property type="entry name" value="HTH-TYPE TRANSCRIPTIONAL ACTIVATOR RHAS-RELATED"/>
    <property type="match status" value="1"/>
</dbReference>
<comment type="caution">
    <text evidence="6">The sequence shown here is derived from an EMBL/GenBank/DDBJ whole genome shotgun (WGS) entry which is preliminary data.</text>
</comment>
<dbReference type="OrthoDB" id="110167at2"/>
<evidence type="ECO:0000259" key="5">
    <source>
        <dbReference type="PROSITE" id="PS01124"/>
    </source>
</evidence>
<accession>A0A327M061</accession>
<evidence type="ECO:0000256" key="1">
    <source>
        <dbReference type="ARBA" id="ARBA00023015"/>
    </source>
</evidence>
<dbReference type="RefSeq" id="WP_111472348.1">
    <property type="nucleotide sequence ID" value="NZ_QLIX01000030.1"/>
</dbReference>
<gene>
    <name evidence="6" type="ORF">DOO78_23610</name>
</gene>
<feature type="domain" description="HTH araC/xylS-type" evidence="5">
    <location>
        <begin position="185"/>
        <end position="283"/>
    </location>
</feature>
<dbReference type="AlphaFoldDB" id="A0A327M061"/>